<dbReference type="AlphaFoldDB" id="A0A1Q5TS38"/>
<dbReference type="InterPro" id="IPR009241">
    <property type="entry name" value="HigB-like"/>
</dbReference>
<dbReference type="EMBL" id="MKGR01000028">
    <property type="protein sequence ID" value="OKP03047.1"/>
    <property type="molecule type" value="Genomic_DNA"/>
</dbReference>
<dbReference type="PANTHER" id="PTHR41791:SF1">
    <property type="entry name" value="SSL7039 PROTEIN"/>
    <property type="match status" value="1"/>
</dbReference>
<comment type="caution">
    <text evidence="2">The sequence shown here is derived from an EMBL/GenBank/DDBJ whole genome shotgun (WGS) entry which is preliminary data.</text>
</comment>
<name>A0A1Q5TS38_9GAMM</name>
<protein>
    <submittedName>
        <fullName evidence="2">Addiction module antitoxin RelB</fullName>
    </submittedName>
</protein>
<evidence type="ECO:0000259" key="1">
    <source>
        <dbReference type="PROSITE" id="PS50003"/>
    </source>
</evidence>
<dbReference type="InterPro" id="IPR014056">
    <property type="entry name" value="TypeIITA-like_toxin_pred"/>
</dbReference>
<dbReference type="Pfam" id="PF05973">
    <property type="entry name" value="Gp49"/>
    <property type="match status" value="1"/>
</dbReference>
<keyword evidence="3" id="KW-1185">Reference proteome</keyword>
<dbReference type="PANTHER" id="PTHR41791">
    <property type="entry name" value="SSL7039 PROTEIN"/>
    <property type="match status" value="1"/>
</dbReference>
<dbReference type="RefSeq" id="WP_074021243.1">
    <property type="nucleotide sequence ID" value="NZ_CAWMWP010000052.1"/>
</dbReference>
<dbReference type="PROSITE" id="PS50003">
    <property type="entry name" value="PH_DOMAIN"/>
    <property type="match status" value="1"/>
</dbReference>
<proteinExistence type="predicted"/>
<dbReference type="Proteomes" id="UP000186277">
    <property type="component" value="Unassembled WGS sequence"/>
</dbReference>
<evidence type="ECO:0000313" key="2">
    <source>
        <dbReference type="EMBL" id="OKP03047.1"/>
    </source>
</evidence>
<dbReference type="OrthoDB" id="9800258at2"/>
<evidence type="ECO:0000313" key="3">
    <source>
        <dbReference type="Proteomes" id="UP000186277"/>
    </source>
</evidence>
<feature type="domain" description="PH" evidence="1">
    <location>
        <begin position="1"/>
        <end position="22"/>
    </location>
</feature>
<sequence>MITIERTQEIEKWLKSLKDRVAKAKILTGIERMEEGNFGDVEPVGKGISELRIHHGKGYRVYFANKNNQIILLLCGGDKGNQQDDIKKAKLLAEKWGF</sequence>
<dbReference type="InterPro" id="IPR001849">
    <property type="entry name" value="PH_domain"/>
</dbReference>
<dbReference type="PIRSF" id="PIRSF028744">
    <property type="entry name" value="Addict_mod_HI1419"/>
    <property type="match status" value="1"/>
</dbReference>
<reference evidence="2 3" key="1">
    <citation type="submission" date="2016-09" db="EMBL/GenBank/DDBJ databases">
        <title>Xenorhabdus thuongxuanensis sp. nov. and Xenorhabdus eapokensis sp. nov., isolated from Steinernema species.</title>
        <authorList>
            <person name="Kaempfer P."/>
            <person name="Tobias N.J."/>
            <person name="Phan Ke L."/>
            <person name="Bode H.B."/>
            <person name="Glaeser S.P."/>
        </authorList>
    </citation>
    <scope>NUCLEOTIDE SEQUENCE [LARGE SCALE GENOMIC DNA]</scope>
    <source>
        <strain evidence="2 3">30TX1</strain>
    </source>
</reference>
<dbReference type="NCBIfam" id="TIGR02683">
    <property type="entry name" value="upstrm_HI1419"/>
    <property type="match status" value="1"/>
</dbReference>
<organism evidence="2 3">
    <name type="scientific">Xenorhabdus thuongxuanensis</name>
    <dbReference type="NCBI Taxonomy" id="1873484"/>
    <lineage>
        <taxon>Bacteria</taxon>
        <taxon>Pseudomonadati</taxon>
        <taxon>Pseudomonadota</taxon>
        <taxon>Gammaproteobacteria</taxon>
        <taxon>Enterobacterales</taxon>
        <taxon>Morganellaceae</taxon>
        <taxon>Xenorhabdus</taxon>
    </lineage>
</organism>
<accession>A0A1Q5TS38</accession>
<gene>
    <name evidence="2" type="ORF">Xentx_03086</name>
</gene>